<evidence type="ECO:0008006" key="3">
    <source>
        <dbReference type="Google" id="ProtNLM"/>
    </source>
</evidence>
<dbReference type="PATRIC" id="fig|263475.3.peg.4542"/>
<dbReference type="Proteomes" id="UP000036867">
    <property type="component" value="Unassembled WGS sequence"/>
</dbReference>
<dbReference type="OrthoDB" id="2870443at2"/>
<dbReference type="EMBL" id="LILB01000005">
    <property type="protein sequence ID" value="KOO49875.1"/>
    <property type="molecule type" value="Genomic_DNA"/>
</dbReference>
<dbReference type="PROSITE" id="PS51257">
    <property type="entry name" value="PROKAR_LIPOPROTEIN"/>
    <property type="match status" value="1"/>
</dbReference>
<comment type="caution">
    <text evidence="1">The sequence shown here is derived from an EMBL/GenBank/DDBJ whole genome shotgun (WGS) entry which is preliminary data.</text>
</comment>
<gene>
    <name evidence="1" type="ORF">AMD00_16300</name>
</gene>
<dbReference type="RefSeq" id="WP_053418048.1">
    <property type="nucleotide sequence ID" value="NZ_LILB01000005.1"/>
</dbReference>
<evidence type="ECO:0000313" key="2">
    <source>
        <dbReference type="Proteomes" id="UP000036867"/>
    </source>
</evidence>
<protein>
    <recommendedName>
        <fullName evidence="3">Lipoprotein</fullName>
    </recommendedName>
</protein>
<evidence type="ECO:0000313" key="1">
    <source>
        <dbReference type="EMBL" id="KOO49875.1"/>
    </source>
</evidence>
<reference evidence="2" key="1">
    <citation type="submission" date="2015-08" db="EMBL/GenBank/DDBJ databases">
        <title>Fjat-10028 dsm 16317.</title>
        <authorList>
            <person name="Liu B."/>
            <person name="Wang J."/>
            <person name="Zhu Y."/>
            <person name="Liu G."/>
            <person name="Chen Q."/>
            <person name="Chen Z."/>
            <person name="Lan J."/>
            <person name="Che J."/>
            <person name="Ge C."/>
            <person name="Shi H."/>
            <person name="Pan Z."/>
            <person name="Liu X."/>
        </authorList>
    </citation>
    <scope>NUCLEOTIDE SEQUENCE [LARGE SCALE GENOMIC DNA]</scope>
    <source>
        <strain evidence="2">DSM 16317</strain>
    </source>
</reference>
<accession>A0A0M0LFK1</accession>
<dbReference type="AlphaFoldDB" id="A0A0M0LFK1"/>
<keyword evidence="2" id="KW-1185">Reference proteome</keyword>
<name>A0A0M0LFK1_9BACL</name>
<proteinExistence type="predicted"/>
<dbReference type="GeneID" id="301137656"/>
<organism evidence="1 2">
    <name type="scientific">Viridibacillus arvi</name>
    <dbReference type="NCBI Taxonomy" id="263475"/>
    <lineage>
        <taxon>Bacteria</taxon>
        <taxon>Bacillati</taxon>
        <taxon>Bacillota</taxon>
        <taxon>Bacilli</taxon>
        <taxon>Bacillales</taxon>
        <taxon>Caryophanaceae</taxon>
        <taxon>Viridibacillus</taxon>
    </lineage>
</organism>
<sequence>MKATKLVSLAIPILLLIGCAVENKESTPKTEQLSKSTMKTVISEKQYPYYICEQLVEFQYMKDLFIVNSMKAMEDKEKEKDILKTANKMDKILDNMEYIKVPDKYKDIHKDIQVGVTDARKATKLIKDTSKEDKPNMQEAVLKSTPHLSGVDGENWKSALYELSKENKDAYGKALDKLMKEHAE</sequence>